<name>A0A644TC22_9ZZZZ</name>
<evidence type="ECO:0000256" key="3">
    <source>
        <dbReference type="ARBA" id="ARBA00022630"/>
    </source>
</evidence>
<dbReference type="Pfam" id="PF00881">
    <property type="entry name" value="Nitroreductase"/>
    <property type="match status" value="1"/>
</dbReference>
<keyword evidence="5" id="KW-0560">Oxidoreductase</keyword>
<gene>
    <name evidence="7" type="ORF">SDC9_10120</name>
</gene>
<dbReference type="Gene3D" id="3.40.109.10">
    <property type="entry name" value="NADH Oxidase"/>
    <property type="match status" value="1"/>
</dbReference>
<evidence type="ECO:0000256" key="5">
    <source>
        <dbReference type="ARBA" id="ARBA00023002"/>
    </source>
</evidence>
<dbReference type="PANTHER" id="PTHR43673:SF2">
    <property type="entry name" value="NITROREDUCTASE"/>
    <property type="match status" value="1"/>
</dbReference>
<organism evidence="7">
    <name type="scientific">bioreactor metagenome</name>
    <dbReference type="NCBI Taxonomy" id="1076179"/>
    <lineage>
        <taxon>unclassified sequences</taxon>
        <taxon>metagenomes</taxon>
        <taxon>ecological metagenomes</taxon>
    </lineage>
</organism>
<dbReference type="PANTHER" id="PTHR43673">
    <property type="entry name" value="NAD(P)H NITROREDUCTASE YDGI-RELATED"/>
    <property type="match status" value="1"/>
</dbReference>
<accession>A0A644TC22</accession>
<dbReference type="AlphaFoldDB" id="A0A644TC22"/>
<evidence type="ECO:0000313" key="7">
    <source>
        <dbReference type="EMBL" id="MPL64465.1"/>
    </source>
</evidence>
<sequence>MDLLPELLGRRARRALSNEALDRAVVSRLLKAATLAPSCFNNQPWRILAVERSQEGPEYRSLAESLTTANAWALEAPLLLVFATAAHLDCRLDSGRDYAYFDLGQAAMALQLQAQREGLYAHPMAGFSPSKLKSALKIPPELVPLCLIAVGKPGDPEKLAEGPRKSEFSPRSRKALGEVAFSGDFSTPWA</sequence>
<evidence type="ECO:0000256" key="2">
    <source>
        <dbReference type="ARBA" id="ARBA00007118"/>
    </source>
</evidence>
<comment type="similarity">
    <text evidence="2">Belongs to the nitroreductase family.</text>
</comment>
<dbReference type="SUPFAM" id="SSF55469">
    <property type="entry name" value="FMN-dependent nitroreductase-like"/>
    <property type="match status" value="1"/>
</dbReference>
<dbReference type="CDD" id="cd02138">
    <property type="entry name" value="TdsD-like"/>
    <property type="match status" value="1"/>
</dbReference>
<proteinExistence type="inferred from homology"/>
<reference evidence="7" key="1">
    <citation type="submission" date="2019-08" db="EMBL/GenBank/DDBJ databases">
        <authorList>
            <person name="Kucharzyk K."/>
            <person name="Murdoch R.W."/>
            <person name="Higgins S."/>
            <person name="Loffler F."/>
        </authorList>
    </citation>
    <scope>NUCLEOTIDE SEQUENCE</scope>
</reference>
<keyword evidence="4" id="KW-0288">FMN</keyword>
<evidence type="ECO:0000259" key="6">
    <source>
        <dbReference type="Pfam" id="PF00881"/>
    </source>
</evidence>
<dbReference type="GO" id="GO:0016491">
    <property type="term" value="F:oxidoreductase activity"/>
    <property type="evidence" value="ECO:0007669"/>
    <property type="project" value="UniProtKB-KW"/>
</dbReference>
<dbReference type="InterPro" id="IPR000415">
    <property type="entry name" value="Nitroreductase-like"/>
</dbReference>
<evidence type="ECO:0000256" key="4">
    <source>
        <dbReference type="ARBA" id="ARBA00022643"/>
    </source>
</evidence>
<evidence type="ECO:0000256" key="1">
    <source>
        <dbReference type="ARBA" id="ARBA00001917"/>
    </source>
</evidence>
<dbReference type="InterPro" id="IPR029479">
    <property type="entry name" value="Nitroreductase"/>
</dbReference>
<comment type="caution">
    <text evidence="7">The sequence shown here is derived from an EMBL/GenBank/DDBJ whole genome shotgun (WGS) entry which is preliminary data.</text>
</comment>
<protein>
    <recommendedName>
        <fullName evidence="6">Nitroreductase domain-containing protein</fullName>
    </recommendedName>
</protein>
<keyword evidence="3" id="KW-0285">Flavoprotein</keyword>
<comment type="cofactor">
    <cofactor evidence="1">
        <name>FMN</name>
        <dbReference type="ChEBI" id="CHEBI:58210"/>
    </cofactor>
</comment>
<feature type="domain" description="Nitroreductase" evidence="6">
    <location>
        <begin position="8"/>
        <end position="152"/>
    </location>
</feature>
<dbReference type="EMBL" id="VSSQ01000025">
    <property type="protein sequence ID" value="MPL64465.1"/>
    <property type="molecule type" value="Genomic_DNA"/>
</dbReference>